<comment type="caution">
    <text evidence="4">The sequence shown here is derived from an EMBL/GenBank/DDBJ whole genome shotgun (WGS) entry which is preliminary data.</text>
</comment>
<sequence length="243" mass="27006">MKKVLLAAAFVALTPLCLAETVSIGAEDDWYPYSGKVNGQAKGMAVDIVGAAFKAAGIDVKFESLPYARCMAMAKSGEVAGCFDTARNSTLEKEYLWHKQPLFKARIAIYARADSKQSGLTTKDLEGKDVGVTNDYEYGEEFDRNTKIRRSVSNQDEQGFRKLAAGRVEYMVAYEKVADAVFKKNEKDFAGKFKAVGETAVPELYIAFSQKRPDNQKIVDAFNKGMDAIQKDGTYKQIVDRWK</sequence>
<dbReference type="SMART" id="SM00062">
    <property type="entry name" value="PBPb"/>
    <property type="match status" value="1"/>
</dbReference>
<feature type="domain" description="Solute-binding protein family 3/N-terminal" evidence="3">
    <location>
        <begin position="21"/>
        <end position="243"/>
    </location>
</feature>
<evidence type="ECO:0000313" key="5">
    <source>
        <dbReference type="Proteomes" id="UP001172778"/>
    </source>
</evidence>
<proteinExistence type="predicted"/>
<organism evidence="4 5">
    <name type="scientific">Parachitinimonas caeni</name>
    <dbReference type="NCBI Taxonomy" id="3031301"/>
    <lineage>
        <taxon>Bacteria</taxon>
        <taxon>Pseudomonadati</taxon>
        <taxon>Pseudomonadota</taxon>
        <taxon>Betaproteobacteria</taxon>
        <taxon>Neisseriales</taxon>
        <taxon>Chitinibacteraceae</taxon>
        <taxon>Parachitinimonas</taxon>
    </lineage>
</organism>
<dbReference type="PANTHER" id="PTHR35936:SF6">
    <property type="entry name" value="AMINO ACID ABC TRANSPORTER SUBSTRATE-BINDING PAAT FAMILY PROTEIN"/>
    <property type="match status" value="1"/>
</dbReference>
<dbReference type="Pfam" id="PF00497">
    <property type="entry name" value="SBP_bac_3"/>
    <property type="match status" value="1"/>
</dbReference>
<dbReference type="EMBL" id="JARRAF010000012">
    <property type="protein sequence ID" value="MDK2124739.1"/>
    <property type="molecule type" value="Genomic_DNA"/>
</dbReference>
<dbReference type="InterPro" id="IPR001638">
    <property type="entry name" value="Solute-binding_3/MltF_N"/>
</dbReference>
<dbReference type="SUPFAM" id="SSF53850">
    <property type="entry name" value="Periplasmic binding protein-like II"/>
    <property type="match status" value="1"/>
</dbReference>
<keyword evidence="5" id="KW-1185">Reference proteome</keyword>
<keyword evidence="1 2" id="KW-0732">Signal</keyword>
<evidence type="ECO:0000313" key="4">
    <source>
        <dbReference type="EMBL" id="MDK2124739.1"/>
    </source>
</evidence>
<gene>
    <name evidence="4" type="ORF">PZA18_11835</name>
</gene>
<dbReference type="Gene3D" id="3.40.190.10">
    <property type="entry name" value="Periplasmic binding protein-like II"/>
    <property type="match status" value="2"/>
</dbReference>
<evidence type="ECO:0000256" key="2">
    <source>
        <dbReference type="SAM" id="SignalP"/>
    </source>
</evidence>
<feature type="chain" id="PRO_5047413263" evidence="2">
    <location>
        <begin position="20"/>
        <end position="243"/>
    </location>
</feature>
<dbReference type="PANTHER" id="PTHR35936">
    <property type="entry name" value="MEMBRANE-BOUND LYTIC MUREIN TRANSGLYCOSYLASE F"/>
    <property type="match status" value="1"/>
</dbReference>
<evidence type="ECO:0000256" key="1">
    <source>
        <dbReference type="ARBA" id="ARBA00022729"/>
    </source>
</evidence>
<protein>
    <submittedName>
        <fullName evidence="4">Transporter substrate-binding domain-containing protein</fullName>
    </submittedName>
</protein>
<name>A0ABT7DXM1_9NEIS</name>
<feature type="signal peptide" evidence="2">
    <location>
        <begin position="1"/>
        <end position="19"/>
    </location>
</feature>
<reference evidence="4" key="1">
    <citation type="submission" date="2023-03" db="EMBL/GenBank/DDBJ databases">
        <title>Chitinimonas shenzhenensis gen. nov., sp. nov., a novel member of family Burkholderiaceae isolated from activated sludge collected in Shen Zhen, China.</title>
        <authorList>
            <person name="Wang X."/>
        </authorList>
    </citation>
    <scope>NUCLEOTIDE SEQUENCE</scope>
    <source>
        <strain evidence="4">DQS-5</strain>
    </source>
</reference>
<accession>A0ABT7DXM1</accession>
<dbReference type="Proteomes" id="UP001172778">
    <property type="component" value="Unassembled WGS sequence"/>
</dbReference>
<evidence type="ECO:0000259" key="3">
    <source>
        <dbReference type="SMART" id="SM00062"/>
    </source>
</evidence>
<dbReference type="RefSeq" id="WP_284101053.1">
    <property type="nucleotide sequence ID" value="NZ_JARRAF010000012.1"/>
</dbReference>